<keyword evidence="2" id="KW-0326">Glycosidase</keyword>
<comment type="cofactor">
    <cofactor evidence="1">
        <name>Mg(2+)</name>
        <dbReference type="ChEBI" id="CHEBI:18420"/>
    </cofactor>
    <text evidence="1">Binds 2 magnesium ions per subunit.</text>
</comment>
<evidence type="ECO:0000313" key="3">
    <source>
        <dbReference type="Proteomes" id="UP000305881"/>
    </source>
</evidence>
<feature type="binding site" evidence="1">
    <location>
        <position position="245"/>
    </location>
    <ligand>
        <name>Mg(2+)</name>
        <dbReference type="ChEBI" id="CHEBI:18420"/>
        <label>1</label>
    </ligand>
</feature>
<reference evidence="3" key="1">
    <citation type="journal article" date="2019" name="J. Bacteriol.">
        <title>A Mutagenic Screen Identifies a TonB-Dependent Receptor Required for the Lanthanide Metal Switch in the Type I Methanotroph 'Methylotuvimicrobium buryatense' 5GB1C.</title>
        <authorList>
            <person name="Groom J.D."/>
            <person name="Ford S.M."/>
            <person name="Pesesky M.W."/>
            <person name="Lidstrom M.E."/>
        </authorList>
    </citation>
    <scope>NUCLEOTIDE SEQUENCE [LARGE SCALE GENOMIC DNA]</scope>
    <source>
        <strain evidence="3">5GB1C</strain>
    </source>
</reference>
<dbReference type="Gene3D" id="1.10.4080.10">
    <property type="entry name" value="ADP-ribosylation/Crystallin J1"/>
    <property type="match status" value="1"/>
</dbReference>
<feature type="binding site" evidence="1">
    <location>
        <position position="61"/>
    </location>
    <ligand>
        <name>Mg(2+)</name>
        <dbReference type="ChEBI" id="CHEBI:18420"/>
        <label>1</label>
    </ligand>
</feature>
<keyword evidence="1" id="KW-0479">Metal-binding</keyword>
<gene>
    <name evidence="2" type="primary">draG</name>
    <name evidence="2" type="ORF">EQU24_17290</name>
</gene>
<evidence type="ECO:0000256" key="1">
    <source>
        <dbReference type="PIRSR" id="PIRSR605502-1"/>
    </source>
</evidence>
<feature type="binding site" evidence="1">
    <location>
        <position position="59"/>
    </location>
    <ligand>
        <name>Mg(2+)</name>
        <dbReference type="ChEBI" id="CHEBI:18420"/>
        <label>1</label>
    </ligand>
</feature>
<feature type="binding site" evidence="1">
    <location>
        <position position="246"/>
    </location>
    <ligand>
        <name>Mg(2+)</name>
        <dbReference type="ChEBI" id="CHEBI:18420"/>
        <label>1</label>
    </ligand>
</feature>
<dbReference type="SUPFAM" id="SSF101478">
    <property type="entry name" value="ADP-ribosylglycohydrolase"/>
    <property type="match status" value="1"/>
</dbReference>
<dbReference type="Pfam" id="PF03747">
    <property type="entry name" value="ADP_ribosyl_GH"/>
    <property type="match status" value="1"/>
</dbReference>
<sequence length="294" mass="32163">MINESLLDRALGAYLGFACGDALGATVEFMSPKQIQRRYGVHRDIIGGGWLALEPGQVTDDTQMSLALGQAIIDHRGWNLKAVADNFVAWLESDPPDIGNTCRRGLERYQKTGELSGPPREDDAGNGGCMRNLPVVLATLNQPDRFDNWTLEQCHLTHNHPLSDAATLALGRMTGQLLNGESVDTCLRTAEKLISENPEFAYRPYPGKSSAYIVDTVQTVLHCFFNSEDFESCLIATVNQGGDSDTTGALVGMLAGARYGVQNIPKRWLNRLDAKVAEAVHTQTNELIDIAQFL</sequence>
<feature type="binding site" evidence="1">
    <location>
        <position position="243"/>
    </location>
    <ligand>
        <name>Mg(2+)</name>
        <dbReference type="ChEBI" id="CHEBI:18420"/>
        <label>1</label>
    </ligand>
</feature>
<dbReference type="PANTHER" id="PTHR16222:SF12">
    <property type="entry name" value="ADP-RIBOSYLGLYCOHYDROLASE-RELATED"/>
    <property type="match status" value="1"/>
</dbReference>
<dbReference type="InterPro" id="IPR005502">
    <property type="entry name" value="Ribosyl_crysJ1"/>
</dbReference>
<dbReference type="InterPro" id="IPR036705">
    <property type="entry name" value="Ribosyl_crysJ1_sf"/>
</dbReference>
<dbReference type="KEGG" id="mbur:EQU24_17290"/>
<dbReference type="GO" id="GO:0047407">
    <property type="term" value="F:ADP-ribosyl-[dinitrogen reductase] hydrolase activity"/>
    <property type="evidence" value="ECO:0007669"/>
    <property type="project" value="UniProtKB-EC"/>
</dbReference>
<dbReference type="OrthoDB" id="9798107at2"/>
<dbReference type="NCBIfam" id="TIGR02662">
    <property type="entry name" value="dinitro_DRAG"/>
    <property type="match status" value="1"/>
</dbReference>
<dbReference type="EC" id="3.2.2.24" evidence="2"/>
<proteinExistence type="predicted"/>
<dbReference type="GO" id="GO:0046872">
    <property type="term" value="F:metal ion binding"/>
    <property type="evidence" value="ECO:0007669"/>
    <property type="project" value="UniProtKB-KW"/>
</dbReference>
<organism evidence="2 3">
    <name type="scientific">Methylotuvimicrobium buryatense</name>
    <name type="common">Methylomicrobium buryatense</name>
    <dbReference type="NCBI Taxonomy" id="95641"/>
    <lineage>
        <taxon>Bacteria</taxon>
        <taxon>Pseudomonadati</taxon>
        <taxon>Pseudomonadota</taxon>
        <taxon>Gammaproteobacteria</taxon>
        <taxon>Methylococcales</taxon>
        <taxon>Methylococcaceae</taxon>
        <taxon>Methylotuvimicrobium</taxon>
    </lineage>
</organism>
<name>A0A4P9UTH0_METBY</name>
<keyword evidence="3" id="KW-1185">Reference proteome</keyword>
<evidence type="ECO:0000313" key="2">
    <source>
        <dbReference type="EMBL" id="QCW84892.1"/>
    </source>
</evidence>
<dbReference type="AlphaFoldDB" id="A0A4P9UTH0"/>
<dbReference type="EMBL" id="CP035467">
    <property type="protein sequence ID" value="QCW84892.1"/>
    <property type="molecule type" value="Genomic_DNA"/>
</dbReference>
<protein>
    <submittedName>
        <fullName evidence="2">ADP-ribosyl-[dinitrogen reductase] hydrolase</fullName>
        <ecNumber evidence="2">3.2.2.24</ecNumber>
    </submittedName>
</protein>
<keyword evidence="1" id="KW-0460">Magnesium</keyword>
<dbReference type="InterPro" id="IPR013479">
    <property type="entry name" value="ADP-ribosyl_diN_reduct_hydro"/>
</dbReference>
<accession>A0A4P9UTH0</accession>
<keyword evidence="2" id="KW-0378">Hydrolase</keyword>
<dbReference type="PANTHER" id="PTHR16222">
    <property type="entry name" value="ADP-RIBOSYLGLYCOHYDROLASE"/>
    <property type="match status" value="1"/>
</dbReference>
<dbReference type="STRING" id="675511.GCA_000341735_03990"/>
<dbReference type="Proteomes" id="UP000305881">
    <property type="component" value="Chromosome"/>
</dbReference>
<feature type="binding site" evidence="1">
    <location>
        <position position="60"/>
    </location>
    <ligand>
        <name>Mg(2+)</name>
        <dbReference type="ChEBI" id="CHEBI:18420"/>
        <label>1</label>
    </ligand>
</feature>
<dbReference type="InterPro" id="IPR050792">
    <property type="entry name" value="ADP-ribosylglycohydrolase"/>
</dbReference>